<dbReference type="STRING" id="1334022.SAMN04487907_11131"/>
<proteinExistence type="predicted"/>
<dbReference type="EMBL" id="FOKV01000011">
    <property type="protein sequence ID" value="SFC88329.1"/>
    <property type="molecule type" value="Genomic_DNA"/>
</dbReference>
<dbReference type="AlphaFoldDB" id="A0A1I1MSH6"/>
<sequence>MINRCLCFLVLSFCFHSLIGQHYTSPFTHYLTINEFDVIDREIDIDTTKKEMRLTTFDNKGDIPTKIVQAYTIMGEVEDLPDGGKGYLLEHKIGKLKYRAMYLPNDGAPYFLMERFEVPVDHLERMVRFLLD</sequence>
<keyword evidence="2" id="KW-1185">Reference proteome</keyword>
<evidence type="ECO:0000313" key="1">
    <source>
        <dbReference type="EMBL" id="SFC88329.1"/>
    </source>
</evidence>
<protein>
    <submittedName>
        <fullName evidence="1">Uncharacterized protein</fullName>
    </submittedName>
</protein>
<accession>A0A1I1MSH6</accession>
<name>A0A1I1MSH6_9FLAO</name>
<organism evidence="1 2">
    <name type="scientific">Zunongwangia mangrovi</name>
    <dbReference type="NCBI Taxonomy" id="1334022"/>
    <lineage>
        <taxon>Bacteria</taxon>
        <taxon>Pseudomonadati</taxon>
        <taxon>Bacteroidota</taxon>
        <taxon>Flavobacteriia</taxon>
        <taxon>Flavobacteriales</taxon>
        <taxon>Flavobacteriaceae</taxon>
        <taxon>Zunongwangia</taxon>
    </lineage>
</organism>
<gene>
    <name evidence="1" type="ORF">SAMN04487907_11131</name>
</gene>
<reference evidence="2" key="1">
    <citation type="submission" date="2016-10" db="EMBL/GenBank/DDBJ databases">
        <authorList>
            <person name="Varghese N."/>
            <person name="Submissions S."/>
        </authorList>
    </citation>
    <scope>NUCLEOTIDE SEQUENCE [LARGE SCALE GENOMIC DNA]</scope>
    <source>
        <strain evidence="2">DSM 24499</strain>
    </source>
</reference>
<dbReference type="Proteomes" id="UP000199438">
    <property type="component" value="Unassembled WGS sequence"/>
</dbReference>
<evidence type="ECO:0000313" key="2">
    <source>
        <dbReference type="Proteomes" id="UP000199438"/>
    </source>
</evidence>